<dbReference type="PANTHER" id="PTHR23077:SF27">
    <property type="entry name" value="ATPASE FAMILY GENE 2 PROTEIN HOMOLOG A"/>
    <property type="match status" value="1"/>
</dbReference>
<evidence type="ECO:0000259" key="3">
    <source>
        <dbReference type="SMART" id="SM00382"/>
    </source>
</evidence>
<dbReference type="InterPro" id="IPR003960">
    <property type="entry name" value="ATPase_AAA_CS"/>
</dbReference>
<evidence type="ECO:0000313" key="5">
    <source>
        <dbReference type="Proteomes" id="UP000245383"/>
    </source>
</evidence>
<evidence type="ECO:0000256" key="2">
    <source>
        <dbReference type="ARBA" id="ARBA00022840"/>
    </source>
</evidence>
<dbReference type="CDD" id="cd19511">
    <property type="entry name" value="RecA-like_CDC48_r2-like"/>
    <property type="match status" value="1"/>
</dbReference>
<gene>
    <name evidence="4" type="ORF">BB561_005889</name>
</gene>
<dbReference type="Pfam" id="PF17862">
    <property type="entry name" value="AAA_lid_3"/>
    <property type="match status" value="2"/>
</dbReference>
<dbReference type="FunFam" id="3.40.50.300:FF:000661">
    <property type="entry name" value="calmodulin-interacting protein 111 isoform X1"/>
    <property type="match status" value="1"/>
</dbReference>
<dbReference type="InterPro" id="IPR027417">
    <property type="entry name" value="P-loop_NTPase"/>
</dbReference>
<dbReference type="GO" id="GO:0005524">
    <property type="term" value="F:ATP binding"/>
    <property type="evidence" value="ECO:0007669"/>
    <property type="project" value="UniProtKB-KW"/>
</dbReference>
<keyword evidence="5" id="KW-1185">Reference proteome</keyword>
<organism evidence="4 5">
    <name type="scientific">Smittium simulii</name>
    <dbReference type="NCBI Taxonomy" id="133385"/>
    <lineage>
        <taxon>Eukaryota</taxon>
        <taxon>Fungi</taxon>
        <taxon>Fungi incertae sedis</taxon>
        <taxon>Zoopagomycota</taxon>
        <taxon>Kickxellomycotina</taxon>
        <taxon>Harpellomycetes</taxon>
        <taxon>Harpellales</taxon>
        <taxon>Legeriomycetaceae</taxon>
        <taxon>Smittium</taxon>
    </lineage>
</organism>
<dbReference type="Gene3D" id="1.10.8.60">
    <property type="match status" value="2"/>
</dbReference>
<dbReference type="InterPro" id="IPR009010">
    <property type="entry name" value="Asp_de-COase-like_dom_sf"/>
</dbReference>
<dbReference type="InterPro" id="IPR003959">
    <property type="entry name" value="ATPase_AAA_core"/>
</dbReference>
<dbReference type="Pfam" id="PF00004">
    <property type="entry name" value="AAA"/>
    <property type="match status" value="2"/>
</dbReference>
<sequence length="768" mass="84884">MSANSKLVFSVGKRDTEKHSDNYRLYFNVLDMKQFSLSAGDLVTLLTPSNVSCCGIAWPSFTCASKEIQLSSLTRLNLSAQLGDLVSFSKVCNIFPKAIKVSVEPTSKDILSVDDTLYKALKAELLNKVINKGYNFDIIYGGISTRFKVVDFSFDPTELNTPQMDAVPVFSLIVKNTTVSSPKSKKNINSVQEKLDSKKPQTGFKNVGGLSQQIQQVKEMVELTLLCPQVFLKYGLVPPRGILLFGPPGTGKTLIARSVGQETKATVFTINGAEIINKYYGETEANLSAIFKNAKEKSPSIIFIDEIDALCPKRNSDSYSNAENRVVTTLLTLMDGFDSNESGNRVVVIAATNRPNSLDEALRRPGRFDREIEISVPNTDARLDILKVLLNPVSNNLSQTEIEKIAENAHGFVGADLMALCREASLIAIKRSIPISTDGTMFESLTEKLNINKSALKSQQKNLGDIELVITYQDFLSAMPLIKPSCMREVMLEVPKVYWDDIGGQHEIKSRLIEAVDWPLKSPELFTRMGINPPKGILLYGPPGCSKTLIAKALATESKLNFIAIKGPELFNKYVGESEKAVKQVFKRARLSSPSIIFFDEIDALTVNRSSDSNGGSSSVSERVLSQLLTELDGIEPLVKVTVVAATNRPDIIDPALLRPGRFDRILYVPPPDLKSRCSIFEIQLKKMAVSEQVTPETLAQMTDGFSGAEVVNFCQEAAIAAMEDNIDASFVELEHFKKVRLGMKPRISQEMIKFYDDFRNKNKNSAF</sequence>
<protein>
    <recommendedName>
        <fullName evidence="3">AAA+ ATPase domain-containing protein</fullName>
    </recommendedName>
</protein>
<dbReference type="SUPFAM" id="SSF50692">
    <property type="entry name" value="ADC-like"/>
    <property type="match status" value="1"/>
</dbReference>
<feature type="domain" description="AAA+ ATPase" evidence="3">
    <location>
        <begin position="533"/>
        <end position="673"/>
    </location>
</feature>
<dbReference type="FunFam" id="3.40.50.300:FF:001985">
    <property type="entry name" value="Chromosome 9, whole genome shotgun sequence"/>
    <property type="match status" value="1"/>
</dbReference>
<dbReference type="CDD" id="cd19503">
    <property type="entry name" value="RecA-like_CDC48_NLV2_r1-like"/>
    <property type="match status" value="1"/>
</dbReference>
<dbReference type="GO" id="GO:0016887">
    <property type="term" value="F:ATP hydrolysis activity"/>
    <property type="evidence" value="ECO:0007669"/>
    <property type="project" value="InterPro"/>
</dbReference>
<dbReference type="InterPro" id="IPR003593">
    <property type="entry name" value="AAA+_ATPase"/>
</dbReference>
<dbReference type="SMART" id="SM00382">
    <property type="entry name" value="AAA"/>
    <property type="match status" value="2"/>
</dbReference>
<evidence type="ECO:0000313" key="4">
    <source>
        <dbReference type="EMBL" id="PVU88385.1"/>
    </source>
</evidence>
<dbReference type="InterPro" id="IPR041569">
    <property type="entry name" value="AAA_lid_3"/>
</dbReference>
<reference evidence="4 5" key="1">
    <citation type="journal article" date="2018" name="MBio">
        <title>Comparative Genomics Reveals the Core Gene Toolbox for the Fungus-Insect Symbiosis.</title>
        <authorList>
            <person name="Wang Y."/>
            <person name="Stata M."/>
            <person name="Wang W."/>
            <person name="Stajich J.E."/>
            <person name="White M.M."/>
            <person name="Moncalvo J.M."/>
        </authorList>
    </citation>
    <scope>NUCLEOTIDE SEQUENCE [LARGE SCALE GENOMIC DNA]</scope>
    <source>
        <strain evidence="4 5">SWE-8-4</strain>
    </source>
</reference>
<accession>A0A2T9Y7U6</accession>
<dbReference type="OrthoDB" id="27435at2759"/>
<dbReference type="EMBL" id="MBFR01000390">
    <property type="protein sequence ID" value="PVU88385.1"/>
    <property type="molecule type" value="Genomic_DNA"/>
</dbReference>
<dbReference type="Gene3D" id="2.40.40.20">
    <property type="match status" value="1"/>
</dbReference>
<dbReference type="SUPFAM" id="SSF52540">
    <property type="entry name" value="P-loop containing nucleoside triphosphate hydrolases"/>
    <property type="match status" value="2"/>
</dbReference>
<dbReference type="GO" id="GO:0005737">
    <property type="term" value="C:cytoplasm"/>
    <property type="evidence" value="ECO:0007669"/>
    <property type="project" value="TreeGrafter"/>
</dbReference>
<evidence type="ECO:0000256" key="1">
    <source>
        <dbReference type="ARBA" id="ARBA00022741"/>
    </source>
</evidence>
<proteinExistence type="predicted"/>
<dbReference type="InterPro" id="IPR050168">
    <property type="entry name" value="AAA_ATPase_domain"/>
</dbReference>
<name>A0A2T9Y7U6_9FUNG</name>
<feature type="domain" description="AAA+ ATPase" evidence="3">
    <location>
        <begin position="238"/>
        <end position="378"/>
    </location>
</feature>
<keyword evidence="1" id="KW-0547">Nucleotide-binding</keyword>
<dbReference type="PROSITE" id="PS00674">
    <property type="entry name" value="AAA"/>
    <property type="match status" value="2"/>
</dbReference>
<dbReference type="Gene3D" id="3.40.50.300">
    <property type="entry name" value="P-loop containing nucleotide triphosphate hydrolases"/>
    <property type="match status" value="2"/>
</dbReference>
<keyword evidence="2" id="KW-0067">ATP-binding</keyword>
<comment type="caution">
    <text evidence="4">The sequence shown here is derived from an EMBL/GenBank/DDBJ whole genome shotgun (WGS) entry which is preliminary data.</text>
</comment>
<dbReference type="STRING" id="133385.A0A2T9Y7U6"/>
<dbReference type="Proteomes" id="UP000245383">
    <property type="component" value="Unassembled WGS sequence"/>
</dbReference>
<dbReference type="PANTHER" id="PTHR23077">
    <property type="entry name" value="AAA-FAMILY ATPASE"/>
    <property type="match status" value="1"/>
</dbReference>
<dbReference type="AlphaFoldDB" id="A0A2T9Y7U6"/>